<dbReference type="AlphaFoldDB" id="A0A2P2NU47"/>
<sequence length="35" mass="4052">MHFFVFTCYKKNALSLSMKLLRLNVTVVSPYGDNN</sequence>
<evidence type="ECO:0000313" key="1">
    <source>
        <dbReference type="EMBL" id="MBX46032.1"/>
    </source>
</evidence>
<accession>A0A2P2NU47</accession>
<organism evidence="1">
    <name type="scientific">Rhizophora mucronata</name>
    <name type="common">Asiatic mangrove</name>
    <dbReference type="NCBI Taxonomy" id="61149"/>
    <lineage>
        <taxon>Eukaryota</taxon>
        <taxon>Viridiplantae</taxon>
        <taxon>Streptophyta</taxon>
        <taxon>Embryophyta</taxon>
        <taxon>Tracheophyta</taxon>
        <taxon>Spermatophyta</taxon>
        <taxon>Magnoliopsida</taxon>
        <taxon>eudicotyledons</taxon>
        <taxon>Gunneridae</taxon>
        <taxon>Pentapetalae</taxon>
        <taxon>rosids</taxon>
        <taxon>fabids</taxon>
        <taxon>Malpighiales</taxon>
        <taxon>Rhizophoraceae</taxon>
        <taxon>Rhizophora</taxon>
    </lineage>
</organism>
<reference evidence="1" key="1">
    <citation type="submission" date="2018-02" db="EMBL/GenBank/DDBJ databases">
        <title>Rhizophora mucronata_Transcriptome.</title>
        <authorList>
            <person name="Meera S.P."/>
            <person name="Sreeshan A."/>
            <person name="Augustine A."/>
        </authorList>
    </citation>
    <scope>NUCLEOTIDE SEQUENCE</scope>
    <source>
        <tissue evidence="1">Leaf</tissue>
    </source>
</reference>
<protein>
    <submittedName>
        <fullName evidence="1">Uncharacterized protein</fullName>
    </submittedName>
</protein>
<name>A0A2P2NU47_RHIMU</name>
<proteinExistence type="predicted"/>
<dbReference type="EMBL" id="GGEC01065548">
    <property type="protein sequence ID" value="MBX46032.1"/>
    <property type="molecule type" value="Transcribed_RNA"/>
</dbReference>